<dbReference type="PANTHER" id="PTHR43861:SF1">
    <property type="entry name" value="TRANS-ACONITATE 2-METHYLTRANSFERASE"/>
    <property type="match status" value="1"/>
</dbReference>
<feature type="domain" description="Methyltransferase type 12" evidence="1">
    <location>
        <begin position="53"/>
        <end position="127"/>
    </location>
</feature>
<evidence type="ECO:0000259" key="1">
    <source>
        <dbReference type="Pfam" id="PF08242"/>
    </source>
</evidence>
<reference evidence="2 3" key="1">
    <citation type="submission" date="2018-02" db="EMBL/GenBank/DDBJ databases">
        <title>8 Nocardia nova and 1 Nocardia cyriacigeorgica strain used for evolution to TMP-SMX.</title>
        <authorList>
            <person name="Mehta H."/>
            <person name="Weng J."/>
            <person name="Shamoo Y."/>
        </authorList>
    </citation>
    <scope>NUCLEOTIDE SEQUENCE [LARGE SCALE GENOMIC DNA]</scope>
    <source>
        <strain evidence="2 3">MDA3139</strain>
    </source>
</reference>
<evidence type="ECO:0000313" key="2">
    <source>
        <dbReference type="EMBL" id="PPJ34657.1"/>
    </source>
</evidence>
<dbReference type="Pfam" id="PF08242">
    <property type="entry name" value="Methyltransf_12"/>
    <property type="match status" value="1"/>
</dbReference>
<dbReference type="RefSeq" id="WP_104378708.1">
    <property type="nucleotide sequence ID" value="NZ_PSZC01000029.1"/>
</dbReference>
<dbReference type="SUPFAM" id="SSF53335">
    <property type="entry name" value="S-adenosyl-L-methionine-dependent methyltransferases"/>
    <property type="match status" value="1"/>
</dbReference>
<evidence type="ECO:0000313" key="3">
    <source>
        <dbReference type="Proteomes" id="UP000239874"/>
    </source>
</evidence>
<dbReference type="OrthoDB" id="4484556at2"/>
<dbReference type="GO" id="GO:0032259">
    <property type="term" value="P:methylation"/>
    <property type="evidence" value="ECO:0007669"/>
    <property type="project" value="UniProtKB-KW"/>
</dbReference>
<comment type="caution">
    <text evidence="2">The sequence shown here is derived from an EMBL/GenBank/DDBJ whole genome shotgun (WGS) entry which is preliminary data.</text>
</comment>
<dbReference type="InterPro" id="IPR029063">
    <property type="entry name" value="SAM-dependent_MTases_sf"/>
</dbReference>
<dbReference type="PANTHER" id="PTHR43861">
    <property type="entry name" value="TRANS-ACONITATE 2-METHYLTRANSFERASE-RELATED"/>
    <property type="match status" value="1"/>
</dbReference>
<proteinExistence type="predicted"/>
<accession>A0A2S6AHF0</accession>
<name>A0A2S6AHF0_9NOCA</name>
<organism evidence="2 3">
    <name type="scientific">Nocardia nova</name>
    <dbReference type="NCBI Taxonomy" id="37330"/>
    <lineage>
        <taxon>Bacteria</taxon>
        <taxon>Bacillati</taxon>
        <taxon>Actinomycetota</taxon>
        <taxon>Actinomycetes</taxon>
        <taxon>Mycobacteriales</taxon>
        <taxon>Nocardiaceae</taxon>
        <taxon>Nocardia</taxon>
    </lineage>
</organism>
<dbReference type="AlphaFoldDB" id="A0A2S6AHF0"/>
<dbReference type="InterPro" id="IPR013217">
    <property type="entry name" value="Methyltransf_12"/>
</dbReference>
<keyword evidence="2" id="KW-0808">Transferase</keyword>
<sequence>MSELGQFRAVYESAGVYDQLLVPHYFDGRDDVALVADLLEHMIGMSGQTLSIVEFGCGTGRMTSALEPYASRLLACDYSAAMIDAVVDNVPAVETVRADTRDAVAKLLREGQGGRFDVVAAFWSLSYPIGEFFEQMSARAIIPREDVDLARERAMQFVGDMVKLLAPQGHFVALHFDAETPEQRLVTRLWERVCPFPEGGRSYTLNLLLDGLRASEDHGYGVVSHTRCGGSALAPNREAALRWFLAVHLKSYPPLVQDPQVHAEIEEFIDHYALPDGSVALPSGAHVVHFRRSSHPVCHIPRRQP</sequence>
<dbReference type="GO" id="GO:0008168">
    <property type="term" value="F:methyltransferase activity"/>
    <property type="evidence" value="ECO:0007669"/>
    <property type="project" value="UniProtKB-KW"/>
</dbReference>
<protein>
    <submittedName>
        <fullName evidence="2">Class I SAM-dependent methyltransferase</fullName>
    </submittedName>
</protein>
<keyword evidence="2" id="KW-0489">Methyltransferase</keyword>
<dbReference type="Gene3D" id="3.40.50.150">
    <property type="entry name" value="Vaccinia Virus protein VP39"/>
    <property type="match status" value="1"/>
</dbReference>
<gene>
    <name evidence="2" type="ORF">C5E45_29635</name>
</gene>
<dbReference type="EMBL" id="PSZC01000029">
    <property type="protein sequence ID" value="PPJ34657.1"/>
    <property type="molecule type" value="Genomic_DNA"/>
</dbReference>
<dbReference type="Proteomes" id="UP000239874">
    <property type="component" value="Unassembled WGS sequence"/>
</dbReference>